<reference evidence="3 4" key="1">
    <citation type="submission" date="2020-08" db="EMBL/GenBank/DDBJ databases">
        <title>Genomic Encyclopedia of Type Strains, Phase III (KMG-III): the genomes of soil and plant-associated and newly described type strains.</title>
        <authorList>
            <person name="Whitman W."/>
        </authorList>
    </citation>
    <scope>NUCLEOTIDE SEQUENCE [LARGE SCALE GENOMIC DNA]</scope>
    <source>
        <strain evidence="3 4">CECT 7015</strain>
    </source>
</reference>
<gene>
    <name evidence="3" type="ORF">FHS21_001359</name>
</gene>
<dbReference type="SUPFAM" id="SSF47413">
    <property type="entry name" value="lambda repressor-like DNA-binding domains"/>
    <property type="match status" value="1"/>
</dbReference>
<sequence>MFNIERLEQARKRRRYTAKILAEKSGVAPVTLSRVINGKQTPDEQTITRLIKALDFPVEFFDQDTVDEIDVSAASFRSLTAMTARERDAALSAGSLAYEVADWLNDRYQLPVPDLIDLSHERSPSSAARTLRQHWTIGEKPIGNMIKLLESKGIRVFSLAESTKNVDAFSVWRNDEPYIFLNTFKTAERSRFDAAHELGHLVLHKHGGPNQRSAEIEANEFAGAFLMPSADVRSRLPYTRSLDQIIAAKVRWGVSAAALCYSLHKMGLITEWQYRTFCIQLNQRYRNLEPNGMEKEKSAIWQMVLNDLWSQGQTRTKIARDLSLPDDELENLIFGLTTNVVPPAATGRAKLSAVK</sequence>
<dbReference type="Pfam" id="PF01381">
    <property type="entry name" value="HTH_3"/>
    <property type="match status" value="1"/>
</dbReference>
<evidence type="ECO:0000313" key="4">
    <source>
        <dbReference type="Proteomes" id="UP000554520"/>
    </source>
</evidence>
<name>A0A839U2S6_9HYPH</name>
<dbReference type="PANTHER" id="PTHR43236">
    <property type="entry name" value="ANTITOXIN HIGA1"/>
    <property type="match status" value="1"/>
</dbReference>
<dbReference type="Proteomes" id="UP000554520">
    <property type="component" value="Unassembled WGS sequence"/>
</dbReference>
<comment type="similarity">
    <text evidence="1">Belongs to the short-chain fatty acyl-CoA assimilation regulator (ScfR) family.</text>
</comment>
<dbReference type="AlphaFoldDB" id="A0A839U2S6"/>
<accession>A0A839U2S6</accession>
<dbReference type="Gene3D" id="1.10.260.40">
    <property type="entry name" value="lambda repressor-like DNA-binding domains"/>
    <property type="match status" value="1"/>
</dbReference>
<dbReference type="EMBL" id="JACHXN010000003">
    <property type="protein sequence ID" value="MBB3144958.1"/>
    <property type="molecule type" value="Genomic_DNA"/>
</dbReference>
<organism evidence="3 4">
    <name type="scientific">Phyllobacterium trifolii</name>
    <dbReference type="NCBI Taxonomy" id="300193"/>
    <lineage>
        <taxon>Bacteria</taxon>
        <taxon>Pseudomonadati</taxon>
        <taxon>Pseudomonadota</taxon>
        <taxon>Alphaproteobacteria</taxon>
        <taxon>Hyphomicrobiales</taxon>
        <taxon>Phyllobacteriaceae</taxon>
        <taxon>Phyllobacterium</taxon>
    </lineage>
</organism>
<dbReference type="InterPro" id="IPR052345">
    <property type="entry name" value="Rad_response_metalloprotease"/>
</dbReference>
<dbReference type="SMART" id="SM00530">
    <property type="entry name" value="HTH_XRE"/>
    <property type="match status" value="1"/>
</dbReference>
<evidence type="ECO:0000313" key="3">
    <source>
        <dbReference type="EMBL" id="MBB3144958.1"/>
    </source>
</evidence>
<dbReference type="InterPro" id="IPR001387">
    <property type="entry name" value="Cro/C1-type_HTH"/>
</dbReference>
<dbReference type="RefSeq" id="WP_183661394.1">
    <property type="nucleotide sequence ID" value="NZ_JACHXN010000003.1"/>
</dbReference>
<evidence type="ECO:0000259" key="2">
    <source>
        <dbReference type="PROSITE" id="PS50943"/>
    </source>
</evidence>
<feature type="domain" description="HTH cro/C1-type" evidence="2">
    <location>
        <begin position="7"/>
        <end position="61"/>
    </location>
</feature>
<dbReference type="Pfam" id="PF06114">
    <property type="entry name" value="Peptidase_M78"/>
    <property type="match status" value="1"/>
</dbReference>
<protein>
    <submittedName>
        <fullName evidence="3">Zn-dependent peptidase ImmA (M78 family)/DNA-binding XRE family transcriptional regulator</fullName>
    </submittedName>
</protein>
<dbReference type="InterPro" id="IPR010982">
    <property type="entry name" value="Lambda_DNA-bd_dom_sf"/>
</dbReference>
<keyword evidence="4" id="KW-1185">Reference proteome</keyword>
<dbReference type="Gene3D" id="1.10.10.2910">
    <property type="match status" value="1"/>
</dbReference>
<dbReference type="InterPro" id="IPR010359">
    <property type="entry name" value="IrrE_HExxH"/>
</dbReference>
<keyword evidence="3" id="KW-0238">DNA-binding</keyword>
<dbReference type="CDD" id="cd00093">
    <property type="entry name" value="HTH_XRE"/>
    <property type="match status" value="1"/>
</dbReference>
<comment type="caution">
    <text evidence="3">The sequence shown here is derived from an EMBL/GenBank/DDBJ whole genome shotgun (WGS) entry which is preliminary data.</text>
</comment>
<proteinExistence type="inferred from homology"/>
<dbReference type="PROSITE" id="PS50943">
    <property type="entry name" value="HTH_CROC1"/>
    <property type="match status" value="1"/>
</dbReference>
<dbReference type="GO" id="GO:0003677">
    <property type="term" value="F:DNA binding"/>
    <property type="evidence" value="ECO:0007669"/>
    <property type="project" value="UniProtKB-KW"/>
</dbReference>
<evidence type="ECO:0000256" key="1">
    <source>
        <dbReference type="ARBA" id="ARBA00007227"/>
    </source>
</evidence>
<dbReference type="PANTHER" id="PTHR43236:SF1">
    <property type="entry name" value="BLL7220 PROTEIN"/>
    <property type="match status" value="1"/>
</dbReference>